<accession>A0A1H2IIC6</accession>
<dbReference type="Pfam" id="PF00109">
    <property type="entry name" value="ketoacyl-synt"/>
    <property type="match status" value="1"/>
</dbReference>
<dbReference type="Gene3D" id="3.40.47.10">
    <property type="match status" value="1"/>
</dbReference>
<dbReference type="AlphaFoldDB" id="A0A1H2IIC6"/>
<dbReference type="InterPro" id="IPR014030">
    <property type="entry name" value="Ketoacyl_synth_N"/>
</dbReference>
<dbReference type="SUPFAM" id="SSF53901">
    <property type="entry name" value="Thiolase-like"/>
    <property type="match status" value="1"/>
</dbReference>
<sequence length="248" mass="27910">MDYYICGIGFVTPESFGCGRDFKTFNPKPGKLSPITRKDVLEKPYKPFGRMDFFSKIGFTGAYFAYKDAQLITAEPVENNKTSNTAIVVSTHFRCLDTDNNYFQTIKSENGKNASPALFAYALPNAFLGETSIYLKTTGQCFAINEDSTNGITALKMTFDILNSEESEIVICGVCDVNIPKILEKQLNNRDDCFAGSLFFTISKKEQKHNYGKIKEDENGNFFFNEKNIESLLDLAQVCIENNKLRTI</sequence>
<feature type="domain" description="Beta-ketoacyl synthase-like N-terminal" evidence="1">
    <location>
        <begin position="49"/>
        <end position="179"/>
    </location>
</feature>
<dbReference type="InterPro" id="IPR016039">
    <property type="entry name" value="Thiolase-like"/>
</dbReference>
<evidence type="ECO:0000313" key="3">
    <source>
        <dbReference type="Proteomes" id="UP000199608"/>
    </source>
</evidence>
<evidence type="ECO:0000313" key="2">
    <source>
        <dbReference type="EMBL" id="SDU43761.1"/>
    </source>
</evidence>
<dbReference type="GO" id="GO:0016746">
    <property type="term" value="F:acyltransferase activity"/>
    <property type="evidence" value="ECO:0007669"/>
    <property type="project" value="InterPro"/>
</dbReference>
<keyword evidence="3" id="KW-1185">Reference proteome</keyword>
<dbReference type="Proteomes" id="UP000199608">
    <property type="component" value="Unassembled WGS sequence"/>
</dbReference>
<protein>
    <submittedName>
        <fullName evidence="2">Beta-ketoacyl synthase, N-terminal domain</fullName>
    </submittedName>
</protein>
<organism evidence="2 3">
    <name type="scientific">Desulfobacula phenolica</name>
    <dbReference type="NCBI Taxonomy" id="90732"/>
    <lineage>
        <taxon>Bacteria</taxon>
        <taxon>Pseudomonadati</taxon>
        <taxon>Thermodesulfobacteriota</taxon>
        <taxon>Desulfobacteria</taxon>
        <taxon>Desulfobacterales</taxon>
        <taxon>Desulfobacteraceae</taxon>
        <taxon>Desulfobacula</taxon>
    </lineage>
</organism>
<dbReference type="RefSeq" id="WP_014959194.1">
    <property type="nucleotide sequence ID" value="NZ_FNLL01000008.1"/>
</dbReference>
<proteinExistence type="predicted"/>
<gene>
    <name evidence="2" type="ORF">SAMN04487931_108208</name>
</gene>
<dbReference type="EMBL" id="FNLL01000008">
    <property type="protein sequence ID" value="SDU43761.1"/>
    <property type="molecule type" value="Genomic_DNA"/>
</dbReference>
<evidence type="ECO:0000259" key="1">
    <source>
        <dbReference type="Pfam" id="PF00109"/>
    </source>
</evidence>
<name>A0A1H2IIC6_9BACT</name>
<reference evidence="3" key="1">
    <citation type="submission" date="2016-10" db="EMBL/GenBank/DDBJ databases">
        <authorList>
            <person name="Varghese N."/>
            <person name="Submissions S."/>
        </authorList>
    </citation>
    <scope>NUCLEOTIDE SEQUENCE [LARGE SCALE GENOMIC DNA]</scope>
    <source>
        <strain evidence="3">DSM 3384</strain>
    </source>
</reference>